<reference evidence="1 2" key="2">
    <citation type="submission" date="2013-02" db="EMBL/GenBank/DDBJ databases">
        <title>The Genome Sequence of Plasmodium falciparum Palo Alto/Uganda.</title>
        <authorList>
            <consortium name="The Broad Institute Genome Sequencing Platform"/>
            <consortium name="The Broad Institute Genome Sequencing Center for Infectious Disease"/>
            <person name="Neafsey D."/>
            <person name="Cheeseman I."/>
            <person name="Volkman S."/>
            <person name="Adams J."/>
            <person name="Walker B."/>
            <person name="Young S.K."/>
            <person name="Zeng Q."/>
            <person name="Gargeya S."/>
            <person name="Fitzgerald M."/>
            <person name="Haas B."/>
            <person name="Abouelleil A."/>
            <person name="Alvarado L."/>
            <person name="Arachchi H.M."/>
            <person name="Berlin A.M."/>
            <person name="Chapman S.B."/>
            <person name="Dewar J."/>
            <person name="Goldberg J."/>
            <person name="Griggs A."/>
            <person name="Gujja S."/>
            <person name="Hansen M."/>
            <person name="Howarth C."/>
            <person name="Imamovic A."/>
            <person name="Larimer J."/>
            <person name="McCowan C."/>
            <person name="Murphy C."/>
            <person name="Neiman D."/>
            <person name="Pearson M."/>
            <person name="Priest M."/>
            <person name="Roberts A."/>
            <person name="Saif S."/>
            <person name="Shea T."/>
            <person name="Sisk P."/>
            <person name="Sykes S."/>
            <person name="Wortman J."/>
            <person name="Nusbaum C."/>
            <person name="Birren B."/>
        </authorList>
    </citation>
    <scope>NUCLEOTIDE SEQUENCE [LARGE SCALE GENOMIC DNA]</scope>
    <source>
        <strain evidence="1 2">Palo Alto/Uganda</strain>
    </source>
</reference>
<dbReference type="EMBL" id="KI927384">
    <property type="protein sequence ID" value="ETW54414.1"/>
    <property type="molecule type" value="Genomic_DNA"/>
</dbReference>
<dbReference type="AlphaFoldDB" id="W4IX75"/>
<accession>W4IX75</accession>
<name>W4IX75_PLAFP</name>
<gene>
    <name evidence="1" type="ORF">PFUGPA_04280</name>
</gene>
<evidence type="ECO:0000313" key="2">
    <source>
        <dbReference type="Proteomes" id="UP000019103"/>
    </source>
</evidence>
<dbReference type="Proteomes" id="UP000019103">
    <property type="component" value="Unassembled WGS sequence"/>
</dbReference>
<organism evidence="1 2">
    <name type="scientific">Plasmodium falciparum (isolate Palo Alto / Uganda)</name>
    <dbReference type="NCBI Taxonomy" id="57270"/>
    <lineage>
        <taxon>Eukaryota</taxon>
        <taxon>Sar</taxon>
        <taxon>Alveolata</taxon>
        <taxon>Apicomplexa</taxon>
        <taxon>Aconoidasida</taxon>
        <taxon>Haemosporida</taxon>
        <taxon>Plasmodiidae</taxon>
        <taxon>Plasmodium</taxon>
        <taxon>Plasmodium (Laverania)</taxon>
    </lineage>
</organism>
<reference evidence="1 2" key="1">
    <citation type="submission" date="2013-02" db="EMBL/GenBank/DDBJ databases">
        <title>The Genome Annotation of Plasmodium falciparum Palo Alto/Uganda.</title>
        <authorList>
            <consortium name="The Broad Institute Genome Sequencing Platform"/>
            <consortium name="The Broad Institute Genome Sequencing Center for Infectious Disease"/>
            <person name="Neafsey D."/>
            <person name="Hoffman S."/>
            <person name="Volkman S."/>
            <person name="Rosenthal P."/>
            <person name="Walker B."/>
            <person name="Young S.K."/>
            <person name="Zeng Q."/>
            <person name="Gargeya S."/>
            <person name="Fitzgerald M."/>
            <person name="Haas B."/>
            <person name="Abouelleil A."/>
            <person name="Allen A.W."/>
            <person name="Alvarado L."/>
            <person name="Arachchi H.M."/>
            <person name="Berlin A.M."/>
            <person name="Chapman S.B."/>
            <person name="Gainer-Dewar J."/>
            <person name="Goldberg J."/>
            <person name="Griggs A."/>
            <person name="Gujja S."/>
            <person name="Hansen M."/>
            <person name="Howarth C."/>
            <person name="Imamovic A."/>
            <person name="Ireland A."/>
            <person name="Larimer J."/>
            <person name="McCowan C."/>
            <person name="Murphy C."/>
            <person name="Pearson M."/>
            <person name="Poon T.W."/>
            <person name="Priest M."/>
            <person name="Roberts A."/>
            <person name="Saif S."/>
            <person name="Shea T."/>
            <person name="Sisk P."/>
            <person name="Sykes S."/>
            <person name="Wortman J."/>
            <person name="Nusbaum C."/>
            <person name="Birren B."/>
        </authorList>
    </citation>
    <scope>NUCLEOTIDE SEQUENCE [LARGE SCALE GENOMIC DNA]</scope>
    <source>
        <strain evidence="1 2">Palo Alto/Uganda</strain>
    </source>
</reference>
<protein>
    <submittedName>
        <fullName evidence="1">Uncharacterized protein</fullName>
    </submittedName>
</protein>
<sequence length="31" mass="4035">MNIQYINKLNIHIVRYHRYLYDVYLELYILF</sequence>
<proteinExistence type="predicted"/>
<evidence type="ECO:0000313" key="1">
    <source>
        <dbReference type="EMBL" id="ETW54414.1"/>
    </source>
</evidence>